<comment type="caution">
    <text evidence="1">The sequence shown here is derived from an EMBL/GenBank/DDBJ whole genome shotgun (WGS) entry which is preliminary data.</text>
</comment>
<accession>A0A8K0E0V7</accession>
<dbReference type="EMBL" id="VOIH02000010">
    <property type="protein sequence ID" value="KAF3434797.1"/>
    <property type="molecule type" value="Genomic_DNA"/>
</dbReference>
<evidence type="ECO:0000313" key="2">
    <source>
        <dbReference type="Proteomes" id="UP000796880"/>
    </source>
</evidence>
<reference evidence="1" key="1">
    <citation type="submission" date="2020-03" db="EMBL/GenBank/DDBJ databases">
        <title>A high-quality chromosome-level genome assembly of a woody plant with both climbing and erect habits, Rhamnella rubrinervis.</title>
        <authorList>
            <person name="Lu Z."/>
            <person name="Yang Y."/>
            <person name="Zhu X."/>
            <person name="Sun Y."/>
        </authorList>
    </citation>
    <scope>NUCLEOTIDE SEQUENCE</scope>
    <source>
        <strain evidence="1">BYM</strain>
        <tissue evidence="1">Leaf</tissue>
    </source>
</reference>
<sequence length="152" mass="17376">MAEIDKELYFRSAEGIFASADKSDVVWSRSIRVSDMFHVYNRFYGTRIFHLTFLRDDVRSKILHVEKLEHQPSDDHSSCRILARSPTLQCRDPRACDNEKKLLGLISDGGEYHRRGSSMTVPLMCGLCSEGKEMGPHAIMIVDTMVFNTSIF</sequence>
<gene>
    <name evidence="1" type="ORF">FNV43_RR21883</name>
</gene>
<keyword evidence="2" id="KW-1185">Reference proteome</keyword>
<evidence type="ECO:0000313" key="1">
    <source>
        <dbReference type="EMBL" id="KAF3434797.1"/>
    </source>
</evidence>
<proteinExistence type="predicted"/>
<dbReference type="AlphaFoldDB" id="A0A8K0E0V7"/>
<organism evidence="1 2">
    <name type="scientific">Rhamnella rubrinervis</name>
    <dbReference type="NCBI Taxonomy" id="2594499"/>
    <lineage>
        <taxon>Eukaryota</taxon>
        <taxon>Viridiplantae</taxon>
        <taxon>Streptophyta</taxon>
        <taxon>Embryophyta</taxon>
        <taxon>Tracheophyta</taxon>
        <taxon>Spermatophyta</taxon>
        <taxon>Magnoliopsida</taxon>
        <taxon>eudicotyledons</taxon>
        <taxon>Gunneridae</taxon>
        <taxon>Pentapetalae</taxon>
        <taxon>rosids</taxon>
        <taxon>fabids</taxon>
        <taxon>Rosales</taxon>
        <taxon>Rhamnaceae</taxon>
        <taxon>rhamnoid group</taxon>
        <taxon>Rhamneae</taxon>
        <taxon>Rhamnella</taxon>
    </lineage>
</organism>
<protein>
    <submittedName>
        <fullName evidence="1">Uncharacterized protein</fullName>
    </submittedName>
</protein>
<name>A0A8K0E0V7_9ROSA</name>
<dbReference type="Proteomes" id="UP000796880">
    <property type="component" value="Unassembled WGS sequence"/>
</dbReference>